<dbReference type="InterPro" id="IPR000524">
    <property type="entry name" value="Tscrpt_reg_HTH_GntR"/>
</dbReference>
<dbReference type="EMBL" id="CP021111">
    <property type="protein sequence ID" value="ARP96565.1"/>
    <property type="molecule type" value="Genomic_DNA"/>
</dbReference>
<proteinExistence type="predicted"/>
<dbReference type="OrthoDB" id="9808698at2"/>
<dbReference type="Pfam" id="PF00392">
    <property type="entry name" value="GntR"/>
    <property type="match status" value="1"/>
</dbReference>
<sequence length="266" mass="29448">MQPASSAGRHQAVPVYLKIRNALRDAISHGAYAPGDLLPSETELAKRYATTRATVVHAIQQLVFEGLVERKRGVGSFVAQPTLSSTVDTHQVAYFEQDAFARDLSYEVLTYGKAAVEDHVRATLRLGRAEPVYRLQRLRLLSGKPIALEMRYLPGLIGARLTVEMLSRRSVQALLDEELGMPITRFLNTVRVAMPPPAVVKQLQIEKGRPVMVRTHTFLDAVGTPLLWGETLYREEYQINYVLTAMDAPDADLPSRGSGGAPDVAW</sequence>
<dbReference type="Gene3D" id="1.10.10.10">
    <property type="entry name" value="Winged helix-like DNA-binding domain superfamily/Winged helix DNA-binding domain"/>
    <property type="match status" value="1"/>
</dbReference>
<protein>
    <submittedName>
        <fullName evidence="5">GntR family transcriptional regulator</fullName>
    </submittedName>
</protein>
<name>A0A1W6ZH28_9BORD</name>
<dbReference type="InterPro" id="IPR050679">
    <property type="entry name" value="Bact_HTH_transcr_reg"/>
</dbReference>
<evidence type="ECO:0000313" key="5">
    <source>
        <dbReference type="EMBL" id="ARP96565.1"/>
    </source>
</evidence>
<keyword evidence="1" id="KW-0805">Transcription regulation</keyword>
<dbReference type="InterPro" id="IPR028978">
    <property type="entry name" value="Chorismate_lyase_/UTRA_dom_sf"/>
</dbReference>
<dbReference type="RefSeq" id="WP_086080214.1">
    <property type="nucleotide sequence ID" value="NZ_CP021111.1"/>
</dbReference>
<dbReference type="GO" id="GO:0045892">
    <property type="term" value="P:negative regulation of DNA-templated transcription"/>
    <property type="evidence" value="ECO:0007669"/>
    <property type="project" value="TreeGrafter"/>
</dbReference>
<dbReference type="STRING" id="463040.CAL15_20685"/>
<dbReference type="PRINTS" id="PR00035">
    <property type="entry name" value="HTHGNTR"/>
</dbReference>
<dbReference type="Proteomes" id="UP000194161">
    <property type="component" value="Chromosome"/>
</dbReference>
<evidence type="ECO:0000256" key="3">
    <source>
        <dbReference type="ARBA" id="ARBA00023163"/>
    </source>
</evidence>
<dbReference type="SUPFAM" id="SSF46785">
    <property type="entry name" value="Winged helix' DNA-binding domain"/>
    <property type="match status" value="1"/>
</dbReference>
<dbReference type="PROSITE" id="PS50949">
    <property type="entry name" value="HTH_GNTR"/>
    <property type="match status" value="1"/>
</dbReference>
<evidence type="ECO:0000256" key="2">
    <source>
        <dbReference type="ARBA" id="ARBA00023125"/>
    </source>
</evidence>
<gene>
    <name evidence="5" type="ORF">CAL15_20685</name>
</gene>
<dbReference type="AlphaFoldDB" id="A0A1W6ZH28"/>
<accession>A0A1W6ZH28</accession>
<evidence type="ECO:0000313" key="6">
    <source>
        <dbReference type="Proteomes" id="UP000194161"/>
    </source>
</evidence>
<dbReference type="PANTHER" id="PTHR44846:SF1">
    <property type="entry name" value="MANNOSYL-D-GLYCERATE TRANSPORT_METABOLISM SYSTEM REPRESSOR MNGR-RELATED"/>
    <property type="match status" value="1"/>
</dbReference>
<dbReference type="CDD" id="cd07377">
    <property type="entry name" value="WHTH_GntR"/>
    <property type="match status" value="1"/>
</dbReference>
<evidence type="ECO:0000259" key="4">
    <source>
        <dbReference type="PROSITE" id="PS50949"/>
    </source>
</evidence>
<dbReference type="GO" id="GO:0003677">
    <property type="term" value="F:DNA binding"/>
    <property type="evidence" value="ECO:0007669"/>
    <property type="project" value="UniProtKB-KW"/>
</dbReference>
<dbReference type="SUPFAM" id="SSF64288">
    <property type="entry name" value="Chorismate lyase-like"/>
    <property type="match status" value="1"/>
</dbReference>
<dbReference type="PANTHER" id="PTHR44846">
    <property type="entry name" value="MANNOSYL-D-GLYCERATE TRANSPORT/METABOLISM SYSTEM REPRESSOR MNGR-RELATED"/>
    <property type="match status" value="1"/>
</dbReference>
<dbReference type="SMART" id="SM00345">
    <property type="entry name" value="HTH_GNTR"/>
    <property type="match status" value="1"/>
</dbReference>
<dbReference type="Gene3D" id="3.40.1410.10">
    <property type="entry name" value="Chorismate lyase-like"/>
    <property type="match status" value="1"/>
</dbReference>
<dbReference type="InterPro" id="IPR036388">
    <property type="entry name" value="WH-like_DNA-bd_sf"/>
</dbReference>
<keyword evidence="6" id="KW-1185">Reference proteome</keyword>
<keyword evidence="3" id="KW-0804">Transcription</keyword>
<dbReference type="KEGG" id="bgm:CAL15_20685"/>
<dbReference type="GO" id="GO:0003700">
    <property type="term" value="F:DNA-binding transcription factor activity"/>
    <property type="evidence" value="ECO:0007669"/>
    <property type="project" value="InterPro"/>
</dbReference>
<feature type="domain" description="HTH gntR-type" evidence="4">
    <location>
        <begin position="13"/>
        <end position="81"/>
    </location>
</feature>
<reference evidence="5 6" key="1">
    <citation type="submission" date="2017-05" db="EMBL/GenBank/DDBJ databases">
        <title>Complete and WGS of Bordetella genogroups.</title>
        <authorList>
            <person name="Spilker T."/>
            <person name="LiPuma J."/>
        </authorList>
    </citation>
    <scope>NUCLEOTIDE SEQUENCE [LARGE SCALE GENOMIC DNA]</scope>
    <source>
        <strain evidence="5 6">AU7206</strain>
    </source>
</reference>
<keyword evidence="2" id="KW-0238">DNA-binding</keyword>
<organism evidence="5 6">
    <name type="scientific">Bordetella genomosp. 13</name>
    <dbReference type="NCBI Taxonomy" id="463040"/>
    <lineage>
        <taxon>Bacteria</taxon>
        <taxon>Pseudomonadati</taxon>
        <taxon>Pseudomonadota</taxon>
        <taxon>Betaproteobacteria</taxon>
        <taxon>Burkholderiales</taxon>
        <taxon>Alcaligenaceae</taxon>
        <taxon>Bordetella</taxon>
    </lineage>
</organism>
<dbReference type="Pfam" id="PF07702">
    <property type="entry name" value="UTRA"/>
    <property type="match status" value="1"/>
</dbReference>
<dbReference type="InterPro" id="IPR011663">
    <property type="entry name" value="UTRA"/>
</dbReference>
<dbReference type="InterPro" id="IPR036390">
    <property type="entry name" value="WH_DNA-bd_sf"/>
</dbReference>
<dbReference type="SMART" id="SM00866">
    <property type="entry name" value="UTRA"/>
    <property type="match status" value="1"/>
</dbReference>
<evidence type="ECO:0000256" key="1">
    <source>
        <dbReference type="ARBA" id="ARBA00023015"/>
    </source>
</evidence>